<dbReference type="Proteomes" id="UP000184364">
    <property type="component" value="Unassembled WGS sequence"/>
</dbReference>
<dbReference type="RefSeq" id="WP_073292474.1">
    <property type="nucleotide sequence ID" value="NZ_FRAV01000010.1"/>
</dbReference>
<accession>A0A1M6X225</accession>
<dbReference type="InterPro" id="IPR006827">
    <property type="entry name" value="Lant_deHydtase_N"/>
</dbReference>
<gene>
    <name evidence="3" type="ORF">SAMN05444267_101069</name>
</gene>
<proteinExistence type="predicted"/>
<organism evidence="3 4">
    <name type="scientific">Chryseobacterium polytrichastri</name>
    <dbReference type="NCBI Taxonomy" id="1302687"/>
    <lineage>
        <taxon>Bacteria</taxon>
        <taxon>Pseudomonadati</taxon>
        <taxon>Bacteroidota</taxon>
        <taxon>Flavobacteriia</taxon>
        <taxon>Flavobacteriales</taxon>
        <taxon>Weeksellaceae</taxon>
        <taxon>Chryseobacterium group</taxon>
        <taxon>Chryseobacterium</taxon>
    </lineage>
</organism>
<sequence length="1025" mass="120762">MYESTFYATRQPLLPVNQLFEFYSIIKSHNEQYVLDYLIEKFTVNYQLEEALYLASDTLYHEVVKYKSMSSVFSDKDKKRMLHSLAKYYIRASSRATPFGLFANFREGGFDFEKDNDFTDQLDYYPKLDMEVLFQIGECLSGTEGVKNHLILYNNTSLYKTKDDFRYIEYRLRKGLRTHHLVSIASDELLNFIIKISKKGIKYDTLIVEILNQYDVVQEDVEAHVDNLISCKLLVTNLDVNITGLDYVDVLYDFVSKISDEVTDGKIVQLKNILQDIKSLLLQVDNKQSNISSYRKIYELLRDVLPNIPEKNLIQLDVVSQQIDDTLHSGVRADLGKLLSVFSTFSKSYSTQYSQLEIFKRAFSERYDDRRVKLTEALDEEIGIGYKSAISTKDIYDPKITGKTKFTKFVLKKYHDYLKQNKKQIEITDWDIKESFGNTNIDNSCPGFTYLINAYPKKEGLLLHAISYSPVITGLSGRFCGAHQQFYEKLNNLNDRIEDQYDNYIYAEIIHLPQARVGNVIARPYFGKYEIPFLANSRLPEEQKIFVDDLYIQMINNELFLFSEKLNKPIRPRLSNAHNYRKNGIPIYHFLSDMQFQNFDSQMIWDWGILKDVEEYLPRVVYKDIIIEQAYWIIKDHHFAALKKTKNFIQFKMSLAEIKHKLHFDDSIVFKESDNVLYIDLSTDLGIELFRKYVNKNEKQIVLYESLVDKTYGESLPRYNKELVVPFVKKTNKKAFPLKIVSPSKDTVPRTFIPGSEWIYFKVYIGHKFSNKLLVVIGDYIENKLVSKGLVGKWFFIRYSDPKQHLRIRIYIRDTSLVSSVVVGISTIFSKYIKLGKIAGVVQDTYHRELERYKNKNIIESEALFYHDSRLVYNLYKSFGEINYNQLFFAAYFIVEEYLETLNLDHLEKFKFLERNFKNFAKEFDYERNKTLRNSLHEELRKIKDITFTEALDTKMINIISKSEIKNILLTIKGNVKDDYFSMLGSYIHMSVNRLFSDKQRLNEFRIYFFLYKKYQSIIAREAKS</sequence>
<reference evidence="4" key="1">
    <citation type="submission" date="2016-11" db="EMBL/GenBank/DDBJ databases">
        <authorList>
            <person name="Varghese N."/>
            <person name="Submissions S."/>
        </authorList>
    </citation>
    <scope>NUCLEOTIDE SEQUENCE [LARGE SCALE GENOMIC DNA]</scope>
    <source>
        <strain evidence="4">DSM 26899</strain>
    </source>
</reference>
<dbReference type="STRING" id="1302687.SAMN05444267_101069"/>
<evidence type="ECO:0000259" key="2">
    <source>
        <dbReference type="Pfam" id="PF14028"/>
    </source>
</evidence>
<evidence type="ECO:0000259" key="1">
    <source>
        <dbReference type="Pfam" id="PF04738"/>
    </source>
</evidence>
<name>A0A1M6X225_9FLAO</name>
<feature type="domain" description="Thiopeptide-type bacteriocin biosynthesis" evidence="2">
    <location>
        <begin position="758"/>
        <end position="1015"/>
    </location>
</feature>
<evidence type="ECO:0000313" key="3">
    <source>
        <dbReference type="EMBL" id="SHL00072.1"/>
    </source>
</evidence>
<dbReference type="NCBIfam" id="TIGR03891">
    <property type="entry name" value="thiopep_ocin"/>
    <property type="match status" value="1"/>
</dbReference>
<dbReference type="AlphaFoldDB" id="A0A1M6X225"/>
<feature type="domain" description="Lantibiotic dehydratase N-terminal" evidence="1">
    <location>
        <begin position="47"/>
        <end position="689"/>
    </location>
</feature>
<protein>
    <submittedName>
        <fullName evidence="3">Thiopeptide-type bacteriocin biosynthesis domain-containing protein</fullName>
    </submittedName>
</protein>
<dbReference type="InterPro" id="IPR023809">
    <property type="entry name" value="Thiopep_bacteriocin_synth_dom"/>
</dbReference>
<dbReference type="Pfam" id="PF14028">
    <property type="entry name" value="Lant_dehydr_C"/>
    <property type="match status" value="1"/>
</dbReference>
<dbReference type="Pfam" id="PF04738">
    <property type="entry name" value="Lant_dehydr_N"/>
    <property type="match status" value="1"/>
</dbReference>
<evidence type="ECO:0000313" key="4">
    <source>
        <dbReference type="Proteomes" id="UP000184364"/>
    </source>
</evidence>
<dbReference type="EMBL" id="FRAV01000010">
    <property type="protein sequence ID" value="SHL00072.1"/>
    <property type="molecule type" value="Genomic_DNA"/>
</dbReference>
<keyword evidence="4" id="KW-1185">Reference proteome</keyword>
<dbReference type="OrthoDB" id="1273722at2"/>